<name>A0A6G0X466_9STRA</name>
<dbReference type="AlphaFoldDB" id="A0A6G0X466"/>
<accession>A0A6G0X466</accession>
<reference evidence="1 2" key="1">
    <citation type="submission" date="2019-07" db="EMBL/GenBank/DDBJ databases">
        <title>Genomics analysis of Aphanomyces spp. identifies a new class of oomycete effector associated with host adaptation.</title>
        <authorList>
            <person name="Gaulin E."/>
        </authorList>
    </citation>
    <scope>NUCLEOTIDE SEQUENCE [LARGE SCALE GENOMIC DNA]</scope>
    <source>
        <strain evidence="1 2">ATCC 201684</strain>
    </source>
</reference>
<dbReference type="EMBL" id="VJMJ01000106">
    <property type="protein sequence ID" value="KAF0734743.1"/>
    <property type="molecule type" value="Genomic_DNA"/>
</dbReference>
<keyword evidence="2" id="KW-1185">Reference proteome</keyword>
<dbReference type="Proteomes" id="UP000481153">
    <property type="component" value="Unassembled WGS sequence"/>
</dbReference>
<protein>
    <submittedName>
        <fullName evidence="1">Uncharacterized protein</fullName>
    </submittedName>
</protein>
<evidence type="ECO:0000313" key="2">
    <source>
        <dbReference type="Proteomes" id="UP000481153"/>
    </source>
</evidence>
<organism evidence="1 2">
    <name type="scientific">Aphanomyces euteiches</name>
    <dbReference type="NCBI Taxonomy" id="100861"/>
    <lineage>
        <taxon>Eukaryota</taxon>
        <taxon>Sar</taxon>
        <taxon>Stramenopiles</taxon>
        <taxon>Oomycota</taxon>
        <taxon>Saprolegniomycetes</taxon>
        <taxon>Saprolegniales</taxon>
        <taxon>Verrucalvaceae</taxon>
        <taxon>Aphanomyces</taxon>
    </lineage>
</organism>
<evidence type="ECO:0000313" key="1">
    <source>
        <dbReference type="EMBL" id="KAF0734743.1"/>
    </source>
</evidence>
<dbReference type="VEuPathDB" id="FungiDB:AeMF1_003512"/>
<gene>
    <name evidence="1" type="ORF">Ae201684_008594</name>
</gene>
<sequence>MKCDVGFMAINFRGRVDGVDRKLAGNYESSIGYQPEDYATPALIRESLAKNGLHRARSGAFPSMWRNTSAIATSWITLYEPAELPGWNMVEHLPAIAFSRPFTTIAIFFQRTPTSIGMILGARGELNVDNEAAVTPVAATN</sequence>
<comment type="caution">
    <text evidence="1">The sequence shown here is derived from an EMBL/GenBank/DDBJ whole genome shotgun (WGS) entry which is preliminary data.</text>
</comment>
<proteinExistence type="predicted"/>